<proteinExistence type="predicted"/>
<sequence>MKKRILYLMTGLTMGCNRPEKAQYTAQSPHKIIKENQIRANTISVDSLVSLYIHHSNNELVARSQTDLSVHEEALFDQEVKTDSANYLVYNIGHDVKDDDGQRFISDSWIYVDTLKRKVFEYTPDEKLVEWKH</sequence>
<dbReference type="EMBL" id="CP042437">
    <property type="protein sequence ID" value="QEC79676.1"/>
    <property type="molecule type" value="Genomic_DNA"/>
</dbReference>
<dbReference type="KEGG" id="mgk:FSB76_28355"/>
<evidence type="ECO:0000313" key="2">
    <source>
        <dbReference type="Proteomes" id="UP000321362"/>
    </source>
</evidence>
<evidence type="ECO:0000313" key="1">
    <source>
        <dbReference type="EMBL" id="QEC79676.1"/>
    </source>
</evidence>
<dbReference type="RefSeq" id="WP_147059503.1">
    <property type="nucleotide sequence ID" value="NZ_CP042437.1"/>
</dbReference>
<protein>
    <submittedName>
        <fullName evidence="1">Uncharacterized protein</fullName>
    </submittedName>
</protein>
<organism evidence="1 2">
    <name type="scientific">Mucilaginibacter ginsenosidivorax</name>
    <dbReference type="NCBI Taxonomy" id="862126"/>
    <lineage>
        <taxon>Bacteria</taxon>
        <taxon>Pseudomonadati</taxon>
        <taxon>Bacteroidota</taxon>
        <taxon>Sphingobacteriia</taxon>
        <taxon>Sphingobacteriales</taxon>
        <taxon>Sphingobacteriaceae</taxon>
        <taxon>Mucilaginibacter</taxon>
    </lineage>
</organism>
<dbReference type="Proteomes" id="UP000321362">
    <property type="component" value="Chromosome"/>
</dbReference>
<name>A0A5B8W9L6_9SPHI</name>
<gene>
    <name evidence="1" type="ORF">FSB76_28355</name>
</gene>
<keyword evidence="2" id="KW-1185">Reference proteome</keyword>
<dbReference type="AlphaFoldDB" id="A0A5B8W9L6"/>
<reference evidence="1 2" key="1">
    <citation type="journal article" date="2013" name="J. Microbiol.">
        <title>Mucilaginibacter ginsenosidivorax sp. nov., with ginsenoside converting activity isolated from sediment.</title>
        <authorList>
            <person name="Kim J.K."/>
            <person name="Choi T.E."/>
            <person name="Liu Q.M."/>
            <person name="Park H.Y."/>
            <person name="Yi T.H."/>
            <person name="Yoon M.H."/>
            <person name="Kim S.C."/>
            <person name="Im W.T."/>
        </authorList>
    </citation>
    <scope>NUCLEOTIDE SEQUENCE [LARGE SCALE GENOMIC DNA]</scope>
    <source>
        <strain evidence="1 2">KHI28</strain>
    </source>
</reference>
<dbReference type="PROSITE" id="PS51257">
    <property type="entry name" value="PROKAR_LIPOPROTEIN"/>
    <property type="match status" value="1"/>
</dbReference>
<accession>A0A5B8W9L6</accession>
<dbReference type="OrthoDB" id="770741at2"/>